<dbReference type="InterPro" id="IPR003594">
    <property type="entry name" value="HATPase_dom"/>
</dbReference>
<dbReference type="PROSITE" id="PS50109">
    <property type="entry name" value="HIS_KIN"/>
    <property type="match status" value="1"/>
</dbReference>
<dbReference type="SMART" id="SM00387">
    <property type="entry name" value="HATPase_c"/>
    <property type="match status" value="1"/>
</dbReference>
<dbReference type="SMART" id="SM00304">
    <property type="entry name" value="HAMP"/>
    <property type="match status" value="1"/>
</dbReference>
<evidence type="ECO:0000256" key="5">
    <source>
        <dbReference type="ARBA" id="ARBA00022519"/>
    </source>
</evidence>
<dbReference type="InterPro" id="IPR036097">
    <property type="entry name" value="HisK_dim/P_sf"/>
</dbReference>
<evidence type="ECO:0000256" key="3">
    <source>
        <dbReference type="ARBA" id="ARBA00012438"/>
    </source>
</evidence>
<dbReference type="GO" id="GO:0005524">
    <property type="term" value="F:ATP binding"/>
    <property type="evidence" value="ECO:0007669"/>
    <property type="project" value="UniProtKB-KW"/>
</dbReference>
<dbReference type="PRINTS" id="PR00344">
    <property type="entry name" value="BCTRLSENSOR"/>
</dbReference>
<proteinExistence type="predicted"/>
<evidence type="ECO:0000256" key="7">
    <source>
        <dbReference type="ARBA" id="ARBA00022679"/>
    </source>
</evidence>
<evidence type="ECO:0000256" key="13">
    <source>
        <dbReference type="ARBA" id="ARBA00023012"/>
    </source>
</evidence>
<evidence type="ECO:0000256" key="10">
    <source>
        <dbReference type="ARBA" id="ARBA00022777"/>
    </source>
</evidence>
<evidence type="ECO:0000256" key="2">
    <source>
        <dbReference type="ARBA" id="ARBA00004429"/>
    </source>
</evidence>
<dbReference type="GO" id="GO:0000155">
    <property type="term" value="F:phosphorelay sensor kinase activity"/>
    <property type="evidence" value="ECO:0007669"/>
    <property type="project" value="InterPro"/>
</dbReference>
<dbReference type="InterPro" id="IPR003661">
    <property type="entry name" value="HisK_dim/P_dom"/>
</dbReference>
<keyword evidence="12 16" id="KW-1133">Transmembrane helix</keyword>
<comment type="caution">
    <text evidence="19">The sequence shown here is derived from an EMBL/GenBank/DDBJ whole genome shotgun (WGS) entry which is preliminary data.</text>
</comment>
<feature type="transmembrane region" description="Helical" evidence="16">
    <location>
        <begin position="230"/>
        <end position="248"/>
    </location>
</feature>
<evidence type="ECO:0000256" key="15">
    <source>
        <dbReference type="SAM" id="MobiDB-lite"/>
    </source>
</evidence>
<dbReference type="SMART" id="SM00388">
    <property type="entry name" value="HisKA"/>
    <property type="match status" value="1"/>
</dbReference>
<dbReference type="Pfam" id="PF02518">
    <property type="entry name" value="HATPase_c"/>
    <property type="match status" value="1"/>
</dbReference>
<dbReference type="Pfam" id="PF00672">
    <property type="entry name" value="HAMP"/>
    <property type="match status" value="1"/>
</dbReference>
<dbReference type="PROSITE" id="PS50885">
    <property type="entry name" value="HAMP"/>
    <property type="match status" value="1"/>
</dbReference>
<dbReference type="InterPro" id="IPR003660">
    <property type="entry name" value="HAMP_dom"/>
</dbReference>
<keyword evidence="9" id="KW-0547">Nucleotide-binding</keyword>
<keyword evidence="14 16" id="KW-0472">Membrane</keyword>
<feature type="transmembrane region" description="Helical" evidence="16">
    <location>
        <begin position="13"/>
        <end position="37"/>
    </location>
</feature>
<accession>A0A2S7ESP2</accession>
<dbReference type="InterPro" id="IPR005467">
    <property type="entry name" value="His_kinase_dom"/>
</dbReference>
<evidence type="ECO:0000256" key="9">
    <source>
        <dbReference type="ARBA" id="ARBA00022741"/>
    </source>
</evidence>
<dbReference type="CDD" id="cd06225">
    <property type="entry name" value="HAMP"/>
    <property type="match status" value="1"/>
</dbReference>
<sequence length="511" mass="55507">MSAPKRDRRGVSIFARTFLLLAALLTAQLIGIALLVLRTPVYEMPVHPPEVIALLTTKMPAGTQTLKVHDSRQAPLPAPGQVRDRFAEFLLTNWLDVAPERVRFYRSSDEKPPGPNFPLEDQPRLQPQAGPLGDARFLSEAPTPFADAGTPPQAAFGDAATRQQPPLPTGDAGRFAAAVRAAGSRWRERGLAPAAPLLGGFTAALQQPDGRWRSVVSPPRRFSTAFKTQVALLFVAGLLAMLPLAWWFSRALAAPIRRFAEAADRLGRNPDAEPLQRSGPSEIVQAADSFNAMQARLNRLINERTHMVAAIAHDLRTPLARLAFRLEGLQPPLRDKTIADIDEMKAMISAALDFIHNDSRRGTRAPLDFRLLVESVVDDAGDTGADVAFVAGQAITLDGDPLSLRRMVMNLLENALKYGKRARLQLQRDGADCALWIDDDGPGIDPTQHEKLFLPFFRGENSRNRDTGGIGLGLSVAHSIVLAHGGEIALTNRPEGGLRVCVELPCQAAAV</sequence>
<dbReference type="SUPFAM" id="SSF47384">
    <property type="entry name" value="Homodimeric domain of signal transducing histidine kinase"/>
    <property type="match status" value="1"/>
</dbReference>
<evidence type="ECO:0000256" key="4">
    <source>
        <dbReference type="ARBA" id="ARBA00022475"/>
    </source>
</evidence>
<dbReference type="Gene3D" id="1.10.287.130">
    <property type="match status" value="1"/>
</dbReference>
<organism evidence="19 20">
    <name type="scientific">Xanthomonas hyacinthi</name>
    <dbReference type="NCBI Taxonomy" id="56455"/>
    <lineage>
        <taxon>Bacteria</taxon>
        <taxon>Pseudomonadati</taxon>
        <taxon>Pseudomonadota</taxon>
        <taxon>Gammaproteobacteria</taxon>
        <taxon>Lysobacterales</taxon>
        <taxon>Lysobacteraceae</taxon>
        <taxon>Xanthomonas</taxon>
    </lineage>
</organism>
<evidence type="ECO:0000256" key="12">
    <source>
        <dbReference type="ARBA" id="ARBA00022989"/>
    </source>
</evidence>
<keyword evidence="6" id="KW-0597">Phosphoprotein</keyword>
<keyword evidence="10 19" id="KW-0418">Kinase</keyword>
<name>A0A2S7ESP2_9XANT</name>
<keyword evidence="11" id="KW-0067">ATP-binding</keyword>
<keyword evidence="8 16" id="KW-0812">Transmembrane</keyword>
<keyword evidence="13" id="KW-0902">Two-component regulatory system</keyword>
<dbReference type="Proteomes" id="UP000238261">
    <property type="component" value="Unassembled WGS sequence"/>
</dbReference>
<protein>
    <recommendedName>
        <fullName evidence="3">histidine kinase</fullName>
        <ecNumber evidence="3">2.7.13.3</ecNumber>
    </recommendedName>
</protein>
<keyword evidence="20" id="KW-1185">Reference proteome</keyword>
<evidence type="ECO:0000259" key="17">
    <source>
        <dbReference type="PROSITE" id="PS50109"/>
    </source>
</evidence>
<keyword evidence="7" id="KW-0808">Transferase</keyword>
<dbReference type="OrthoDB" id="9804645at2"/>
<dbReference type="InterPro" id="IPR004358">
    <property type="entry name" value="Sig_transdc_His_kin-like_C"/>
</dbReference>
<comment type="catalytic activity">
    <reaction evidence="1">
        <text>ATP + protein L-histidine = ADP + protein N-phospho-L-histidine.</text>
        <dbReference type="EC" id="2.7.13.3"/>
    </reaction>
</comment>
<evidence type="ECO:0000256" key="16">
    <source>
        <dbReference type="SAM" id="Phobius"/>
    </source>
</evidence>
<dbReference type="Pfam" id="PF00512">
    <property type="entry name" value="HisKA"/>
    <property type="match status" value="1"/>
</dbReference>
<dbReference type="InterPro" id="IPR050980">
    <property type="entry name" value="2C_sensor_his_kinase"/>
</dbReference>
<feature type="region of interest" description="Disordered" evidence="15">
    <location>
        <begin position="106"/>
        <end position="171"/>
    </location>
</feature>
<dbReference type="CDD" id="cd00075">
    <property type="entry name" value="HATPase"/>
    <property type="match status" value="1"/>
</dbReference>
<dbReference type="GO" id="GO:0005886">
    <property type="term" value="C:plasma membrane"/>
    <property type="evidence" value="ECO:0007669"/>
    <property type="project" value="UniProtKB-SubCell"/>
</dbReference>
<dbReference type="EMBL" id="MDEG01000018">
    <property type="protein sequence ID" value="PPU96140.1"/>
    <property type="molecule type" value="Genomic_DNA"/>
</dbReference>
<evidence type="ECO:0000313" key="20">
    <source>
        <dbReference type="Proteomes" id="UP000238261"/>
    </source>
</evidence>
<feature type="domain" description="HAMP" evidence="18">
    <location>
        <begin position="250"/>
        <end position="302"/>
    </location>
</feature>
<keyword evidence="5" id="KW-0997">Cell inner membrane</keyword>
<dbReference type="PANTHER" id="PTHR44936">
    <property type="entry name" value="SENSOR PROTEIN CREC"/>
    <property type="match status" value="1"/>
</dbReference>
<dbReference type="AlphaFoldDB" id="A0A2S7ESP2"/>
<dbReference type="EC" id="2.7.13.3" evidence="3"/>
<gene>
    <name evidence="19" type="ORF">XhyaCFBP1156_16220</name>
</gene>
<evidence type="ECO:0000256" key="11">
    <source>
        <dbReference type="ARBA" id="ARBA00022840"/>
    </source>
</evidence>
<dbReference type="SUPFAM" id="SSF55874">
    <property type="entry name" value="ATPase domain of HSP90 chaperone/DNA topoisomerase II/histidine kinase"/>
    <property type="match status" value="1"/>
</dbReference>
<comment type="subcellular location">
    <subcellularLocation>
        <location evidence="2">Cell inner membrane</location>
        <topology evidence="2">Multi-pass membrane protein</topology>
    </subcellularLocation>
</comment>
<dbReference type="FunFam" id="3.30.565.10:FF:000011">
    <property type="entry name" value="Sensor histidine kinase CpxA"/>
    <property type="match status" value="1"/>
</dbReference>
<evidence type="ECO:0000256" key="14">
    <source>
        <dbReference type="ARBA" id="ARBA00023136"/>
    </source>
</evidence>
<reference evidence="20" key="1">
    <citation type="submission" date="2016-08" db="EMBL/GenBank/DDBJ databases">
        <authorList>
            <person name="Merda D."/>
            <person name="Briand M."/>
            <person name="Taghouti G."/>
            <person name="Carrere S."/>
            <person name="Gouzy J."/>
            <person name="Portier P."/>
            <person name="Jacques M.-A."/>
            <person name="Fischer-Le Saux M."/>
        </authorList>
    </citation>
    <scope>NUCLEOTIDE SEQUENCE [LARGE SCALE GENOMIC DNA]</scope>
    <source>
        <strain evidence="20">CFBP1156</strain>
    </source>
</reference>
<dbReference type="Gene3D" id="3.30.565.10">
    <property type="entry name" value="Histidine kinase-like ATPase, C-terminal domain"/>
    <property type="match status" value="1"/>
</dbReference>
<evidence type="ECO:0000313" key="19">
    <source>
        <dbReference type="EMBL" id="PPU96140.1"/>
    </source>
</evidence>
<dbReference type="InterPro" id="IPR036890">
    <property type="entry name" value="HATPase_C_sf"/>
</dbReference>
<feature type="domain" description="Histidine kinase" evidence="17">
    <location>
        <begin position="310"/>
        <end position="508"/>
    </location>
</feature>
<dbReference type="CDD" id="cd00082">
    <property type="entry name" value="HisKA"/>
    <property type="match status" value="1"/>
</dbReference>
<dbReference type="PANTHER" id="PTHR44936:SF5">
    <property type="entry name" value="SENSOR HISTIDINE KINASE ENVZ"/>
    <property type="match status" value="1"/>
</dbReference>
<keyword evidence="4" id="KW-1003">Cell membrane</keyword>
<evidence type="ECO:0000256" key="8">
    <source>
        <dbReference type="ARBA" id="ARBA00022692"/>
    </source>
</evidence>
<evidence type="ECO:0000256" key="1">
    <source>
        <dbReference type="ARBA" id="ARBA00000085"/>
    </source>
</evidence>
<evidence type="ECO:0000259" key="18">
    <source>
        <dbReference type="PROSITE" id="PS50885"/>
    </source>
</evidence>
<evidence type="ECO:0000256" key="6">
    <source>
        <dbReference type="ARBA" id="ARBA00022553"/>
    </source>
</evidence>